<evidence type="ECO:0000313" key="1">
    <source>
        <dbReference type="EMBL" id="ADJ19448.1"/>
    </source>
</evidence>
<protein>
    <submittedName>
        <fullName evidence="1">Uncharacterized protein</fullName>
    </submittedName>
</protein>
<proteinExistence type="predicted"/>
<reference evidence="1 2" key="1">
    <citation type="journal article" date="2010" name="Virol. J.">
        <title>Genomes of the T4-related bacteriophages as windows on microbial genome evolution.</title>
        <authorList>
            <person name="Petrov V.M."/>
            <person name="Ratnayaka S."/>
            <person name="Nolan J.M."/>
            <person name="Miller E.S."/>
            <person name="Karam J.D."/>
        </authorList>
    </citation>
    <scope>NUCLEOTIDE SEQUENCE [LARGE SCALE GENOMIC DNA]</scope>
    <source>
        <strain evidence="1">Acj133</strain>
    </source>
</reference>
<organism evidence="1 2">
    <name type="scientific">Acinetobacter phage 133</name>
    <dbReference type="NCBI Taxonomy" id="2919552"/>
    <lineage>
        <taxon>Viruses</taxon>
        <taxon>Duplodnaviria</taxon>
        <taxon>Heunggongvirae</taxon>
        <taxon>Uroviricota</taxon>
        <taxon>Caudoviricetes</taxon>
        <taxon>Pantevenvirales</taxon>
        <taxon>Straboviridae</taxon>
        <taxon>Tevenvirinae</taxon>
        <taxon>Centumtrigintavirus</taxon>
        <taxon>Centumtrigintavirus cv133</taxon>
        <taxon>Acinetobacter virus 133</taxon>
    </lineage>
</organism>
<dbReference type="GeneID" id="10323120"/>
<evidence type="ECO:0000313" key="2">
    <source>
        <dbReference type="Proteomes" id="UP000000330"/>
    </source>
</evidence>
<name>D9I667_9CAUD</name>
<gene>
    <name evidence="1" type="ORF">Acj133p133</name>
</gene>
<keyword evidence="2" id="KW-1185">Reference proteome</keyword>
<dbReference type="RefSeq" id="YP_004300714.1">
    <property type="nucleotide sequence ID" value="NC_015250.1"/>
</dbReference>
<dbReference type="InterPro" id="IPR045853">
    <property type="entry name" value="Pep_chain_release_fac_I_sf"/>
</dbReference>
<sequence length="76" mass="8605">MMNVLDACDIRVEWYRTGRAWTELNRAPTGCRLTHIPSGLTACCGTEHGSVRNKNEAMSRLEKRVAAWLTEQIKTV</sequence>
<accession>D9I667</accession>
<dbReference type="EMBL" id="HM114315">
    <property type="protein sequence ID" value="ADJ19448.1"/>
    <property type="molecule type" value="Genomic_DNA"/>
</dbReference>
<dbReference type="KEGG" id="vg:10323120"/>
<dbReference type="Gene3D" id="3.30.160.20">
    <property type="match status" value="1"/>
</dbReference>
<dbReference type="SUPFAM" id="SSF75620">
    <property type="entry name" value="Release factor"/>
    <property type="match status" value="1"/>
</dbReference>
<dbReference type="Proteomes" id="UP000000330">
    <property type="component" value="Segment"/>
</dbReference>